<dbReference type="PANTHER" id="PTHR11655:SF14">
    <property type="entry name" value="LARGE RIBOSOMAL SUBUNIT PROTEIN UL6M"/>
    <property type="match status" value="1"/>
</dbReference>
<dbReference type="InterPro" id="IPR000702">
    <property type="entry name" value="Ribosomal_uL6-like"/>
</dbReference>
<evidence type="ECO:0000256" key="1">
    <source>
        <dbReference type="ARBA" id="ARBA00022980"/>
    </source>
</evidence>
<organism evidence="7 8">
    <name type="scientific">Peptoniphilus stercorisuis</name>
    <dbReference type="NCBI Taxonomy" id="1436965"/>
    <lineage>
        <taxon>Bacteria</taxon>
        <taxon>Bacillati</taxon>
        <taxon>Bacillota</taxon>
        <taxon>Tissierellia</taxon>
        <taxon>Tissierellales</taxon>
        <taxon>Peptoniphilaceae</taxon>
        <taxon>Peptoniphilus</taxon>
    </lineage>
</organism>
<name>A0ABS4KAW3_9FIRM</name>
<reference evidence="7 8" key="1">
    <citation type="submission" date="2021-03" db="EMBL/GenBank/DDBJ databases">
        <title>Genomic Encyclopedia of Type Strains, Phase IV (KMG-IV): sequencing the most valuable type-strain genomes for metagenomic binning, comparative biology and taxonomic classification.</title>
        <authorList>
            <person name="Goeker M."/>
        </authorList>
    </citation>
    <scope>NUCLEOTIDE SEQUENCE [LARGE SCALE GENOMIC DNA]</scope>
    <source>
        <strain evidence="7 8">DSM 27563</strain>
    </source>
</reference>
<dbReference type="HAMAP" id="MF_01365_B">
    <property type="entry name" value="Ribosomal_uL6_B"/>
    <property type="match status" value="1"/>
</dbReference>
<comment type="similarity">
    <text evidence="3 4">Belongs to the universal ribosomal protein uL6 family.</text>
</comment>
<keyword evidence="2 3" id="KW-0687">Ribonucleoprotein</keyword>
<feature type="domain" description="Large ribosomal subunit protein uL6 alpha-beta" evidence="6">
    <location>
        <begin position="90"/>
        <end position="164"/>
    </location>
</feature>
<dbReference type="PANTHER" id="PTHR11655">
    <property type="entry name" value="60S/50S RIBOSOMAL PROTEIN L6/L9"/>
    <property type="match status" value="1"/>
</dbReference>
<evidence type="ECO:0000313" key="7">
    <source>
        <dbReference type="EMBL" id="MBP2024922.1"/>
    </source>
</evidence>
<proteinExistence type="inferred from homology"/>
<dbReference type="GO" id="GO:0005840">
    <property type="term" value="C:ribosome"/>
    <property type="evidence" value="ECO:0007669"/>
    <property type="project" value="UniProtKB-KW"/>
</dbReference>
<dbReference type="InterPro" id="IPR036789">
    <property type="entry name" value="Ribosomal_uL6-like_a/b-dom_sf"/>
</dbReference>
<evidence type="ECO:0000259" key="6">
    <source>
        <dbReference type="Pfam" id="PF00347"/>
    </source>
</evidence>
<dbReference type="PROSITE" id="PS00525">
    <property type="entry name" value="RIBOSOMAL_L6_1"/>
    <property type="match status" value="1"/>
</dbReference>
<feature type="domain" description="Large ribosomal subunit protein uL6 alpha-beta" evidence="6">
    <location>
        <begin position="11"/>
        <end position="82"/>
    </location>
</feature>
<dbReference type="PRINTS" id="PR00059">
    <property type="entry name" value="RIBOSOMALL6"/>
</dbReference>
<protein>
    <recommendedName>
        <fullName evidence="3">Large ribosomal subunit protein uL6</fullName>
    </recommendedName>
</protein>
<accession>A0ABS4KAW3</accession>
<dbReference type="Proteomes" id="UP001519306">
    <property type="component" value="Unassembled WGS sequence"/>
</dbReference>
<dbReference type="RefSeq" id="WP_210060228.1">
    <property type="nucleotide sequence ID" value="NZ_JAGGLJ010000003.1"/>
</dbReference>
<keyword evidence="3 5" id="KW-0699">rRNA-binding</keyword>
<keyword evidence="3 5" id="KW-0694">RNA-binding</keyword>
<dbReference type="InterPro" id="IPR019906">
    <property type="entry name" value="Ribosomal_uL6_bac-type"/>
</dbReference>
<comment type="caution">
    <text evidence="7">The sequence shown here is derived from an EMBL/GenBank/DDBJ whole genome shotgun (WGS) entry which is preliminary data.</text>
</comment>
<dbReference type="Pfam" id="PF00347">
    <property type="entry name" value="Ribosomal_L6"/>
    <property type="match status" value="2"/>
</dbReference>
<dbReference type="Gene3D" id="3.90.930.12">
    <property type="entry name" value="Ribosomal protein L6, alpha-beta domain"/>
    <property type="match status" value="2"/>
</dbReference>
<dbReference type="InterPro" id="IPR002358">
    <property type="entry name" value="Ribosomal_uL6_CS"/>
</dbReference>
<comment type="subunit">
    <text evidence="3">Part of the 50S ribosomal subunit.</text>
</comment>
<dbReference type="SUPFAM" id="SSF56053">
    <property type="entry name" value="Ribosomal protein L6"/>
    <property type="match status" value="2"/>
</dbReference>
<keyword evidence="1 3" id="KW-0689">Ribosomal protein</keyword>
<evidence type="ECO:0000256" key="2">
    <source>
        <dbReference type="ARBA" id="ARBA00023274"/>
    </source>
</evidence>
<keyword evidence="8" id="KW-1185">Reference proteome</keyword>
<dbReference type="InterPro" id="IPR020040">
    <property type="entry name" value="Ribosomal_uL6_a/b-dom"/>
</dbReference>
<sequence>MSRIGKKPIEIPAGVDVKVEGNTVTVKGPKGELTQSFDNDMIIELDNGVLTVQRPSDSKNHKAMHGLVRTLIDNMIIGVTEGYKKELEIIGTGYRAAKSGKKLSLTLGFSHPLDLEDPEGITTEVPSPNQIIISGIDKQKVGAYAAHLRSYRKPEPYKGKGIKYIDEYVRRKVGKTGK</sequence>
<gene>
    <name evidence="3" type="primary">rplF</name>
    <name evidence="7" type="ORF">J2Z71_000445</name>
</gene>
<dbReference type="NCBIfam" id="TIGR03654">
    <property type="entry name" value="L6_bact"/>
    <property type="match status" value="1"/>
</dbReference>
<evidence type="ECO:0000313" key="8">
    <source>
        <dbReference type="Proteomes" id="UP001519306"/>
    </source>
</evidence>
<evidence type="ECO:0000256" key="4">
    <source>
        <dbReference type="RuleBase" id="RU003869"/>
    </source>
</evidence>
<evidence type="ECO:0000256" key="5">
    <source>
        <dbReference type="RuleBase" id="RU003870"/>
    </source>
</evidence>
<comment type="function">
    <text evidence="3 5">This protein binds to the 23S rRNA, and is important in its secondary structure. It is located near the subunit interface in the base of the L7/L12 stalk, and near the tRNA binding site of the peptidyltransferase center.</text>
</comment>
<dbReference type="EMBL" id="JAGGLJ010000003">
    <property type="protein sequence ID" value="MBP2024922.1"/>
    <property type="molecule type" value="Genomic_DNA"/>
</dbReference>
<dbReference type="PIRSF" id="PIRSF002162">
    <property type="entry name" value="Ribosomal_L6"/>
    <property type="match status" value="1"/>
</dbReference>
<evidence type="ECO:0000256" key="3">
    <source>
        <dbReference type="HAMAP-Rule" id="MF_01365"/>
    </source>
</evidence>